<feature type="domain" description="DUF7580" evidence="7">
    <location>
        <begin position="256"/>
        <end position="439"/>
    </location>
</feature>
<organism evidence="8 9">
    <name type="scientific">Apiospora saccharicola</name>
    <dbReference type="NCBI Taxonomy" id="335842"/>
    <lineage>
        <taxon>Eukaryota</taxon>
        <taxon>Fungi</taxon>
        <taxon>Dikarya</taxon>
        <taxon>Ascomycota</taxon>
        <taxon>Pezizomycotina</taxon>
        <taxon>Sordariomycetes</taxon>
        <taxon>Xylariomycetidae</taxon>
        <taxon>Amphisphaeriales</taxon>
        <taxon>Apiosporaceae</taxon>
        <taxon>Apiospora</taxon>
    </lineage>
</organism>
<dbReference type="InterPro" id="IPR000209">
    <property type="entry name" value="Peptidase_S8/S53_dom"/>
</dbReference>
<dbReference type="PRINTS" id="PR00723">
    <property type="entry name" value="SUBTILISIN"/>
</dbReference>
<dbReference type="PANTHER" id="PTHR43806">
    <property type="entry name" value="PEPTIDASE S8"/>
    <property type="match status" value="1"/>
</dbReference>
<dbReference type="Gene3D" id="3.40.50.200">
    <property type="entry name" value="Peptidase S8/S53 domain"/>
    <property type="match status" value="1"/>
</dbReference>
<keyword evidence="4 5" id="KW-0720">Serine protease</keyword>
<feature type="active site" description="Charge relay system" evidence="5">
    <location>
        <position position="730"/>
    </location>
</feature>
<evidence type="ECO:0000259" key="7">
    <source>
        <dbReference type="Pfam" id="PF24476"/>
    </source>
</evidence>
<dbReference type="InterPro" id="IPR056002">
    <property type="entry name" value="DUF7580"/>
</dbReference>
<dbReference type="InterPro" id="IPR050131">
    <property type="entry name" value="Peptidase_S8_subtilisin-like"/>
</dbReference>
<evidence type="ECO:0000256" key="5">
    <source>
        <dbReference type="PROSITE-ProRule" id="PRU01240"/>
    </source>
</evidence>
<dbReference type="PANTHER" id="PTHR43806:SF11">
    <property type="entry name" value="CEREVISIN-RELATED"/>
    <property type="match status" value="1"/>
</dbReference>
<dbReference type="InterPro" id="IPR015500">
    <property type="entry name" value="Peptidase_S8_subtilisin-rel"/>
</dbReference>
<dbReference type="SUPFAM" id="SSF52743">
    <property type="entry name" value="Subtilisin-like"/>
    <property type="match status" value="1"/>
</dbReference>
<accession>A0ABR1VQH8</accession>
<name>A0ABR1VQH8_9PEZI</name>
<evidence type="ECO:0000313" key="8">
    <source>
        <dbReference type="EMBL" id="KAK8072093.1"/>
    </source>
</evidence>
<evidence type="ECO:0000256" key="4">
    <source>
        <dbReference type="ARBA" id="ARBA00022825"/>
    </source>
</evidence>
<keyword evidence="2 5" id="KW-0645">Protease</keyword>
<evidence type="ECO:0000259" key="6">
    <source>
        <dbReference type="Pfam" id="PF00082"/>
    </source>
</evidence>
<protein>
    <submittedName>
        <fullName evidence="8">Pfs domain-containing protein</fullName>
    </submittedName>
</protein>
<evidence type="ECO:0000256" key="2">
    <source>
        <dbReference type="ARBA" id="ARBA00022670"/>
    </source>
</evidence>
<dbReference type="Proteomes" id="UP001446871">
    <property type="component" value="Unassembled WGS sequence"/>
</dbReference>
<dbReference type="PROSITE" id="PS51892">
    <property type="entry name" value="SUBTILASE"/>
    <property type="match status" value="1"/>
</dbReference>
<dbReference type="Pfam" id="PF00082">
    <property type="entry name" value="Peptidase_S8"/>
    <property type="match status" value="1"/>
</dbReference>
<feature type="active site" description="Charge relay system" evidence="5">
    <location>
        <position position="547"/>
    </location>
</feature>
<evidence type="ECO:0000256" key="1">
    <source>
        <dbReference type="ARBA" id="ARBA00011073"/>
    </source>
</evidence>
<dbReference type="Pfam" id="PF24476">
    <property type="entry name" value="DUF7580"/>
    <property type="match status" value="1"/>
</dbReference>
<dbReference type="InterPro" id="IPR036852">
    <property type="entry name" value="Peptidase_S8/S53_dom_sf"/>
</dbReference>
<feature type="active site" description="Charge relay system" evidence="5">
    <location>
        <position position="583"/>
    </location>
</feature>
<dbReference type="EMBL" id="JAQQWM010000003">
    <property type="protein sequence ID" value="KAK8072093.1"/>
    <property type="molecule type" value="Genomic_DNA"/>
</dbReference>
<proteinExistence type="inferred from homology"/>
<reference evidence="8 9" key="1">
    <citation type="submission" date="2023-01" db="EMBL/GenBank/DDBJ databases">
        <title>Analysis of 21 Apiospora genomes using comparative genomics revels a genus with tremendous synthesis potential of carbohydrate active enzymes and secondary metabolites.</title>
        <authorList>
            <person name="Sorensen T."/>
        </authorList>
    </citation>
    <scope>NUCLEOTIDE SEQUENCE [LARGE SCALE GENOMIC DNA]</scope>
    <source>
        <strain evidence="8 9">CBS 83171</strain>
    </source>
</reference>
<comment type="caution">
    <text evidence="8">The sequence shown here is derived from an EMBL/GenBank/DDBJ whole genome shotgun (WGS) entry which is preliminary data.</text>
</comment>
<comment type="similarity">
    <text evidence="1 5">Belongs to the peptidase S8 family.</text>
</comment>
<gene>
    <name evidence="8" type="ORF">PG996_005441</name>
</gene>
<evidence type="ECO:0000313" key="9">
    <source>
        <dbReference type="Proteomes" id="UP001446871"/>
    </source>
</evidence>
<evidence type="ECO:0000256" key="3">
    <source>
        <dbReference type="ARBA" id="ARBA00022801"/>
    </source>
</evidence>
<feature type="domain" description="Peptidase S8/S53" evidence="6">
    <location>
        <begin position="541"/>
        <end position="755"/>
    </location>
</feature>
<keyword evidence="9" id="KW-1185">Reference proteome</keyword>
<sequence length="808" mass="90998">MGNWQSYPTDEEATTVLTLVRNTLPVIIVVASRVAKEQLFNGPSKNARIIYYDHVGKVHLAATTLLQVLEEIDAKATPQNNAQILGLARSIEGIFRPSQAETAAHGTLAKYPILEGISRLSRNGPFRVNDLVDSQAINCYEPWKAIHVASESVIDDLTHNGVEVNEMDAIKPLKLFTADAPQTCIETPRVTFLGTATPDDDATISDSNPLCIHEAFERLEGDSSQCIDMEIRDNGLHFSDTFLVKRDLRWVDTLRSEKTLKYLLDDSPKERWAQAEVSRIVLGLMLAKNLHYFYGSTWIETGWSRDKIFFLEEGAQVPLRPFFGTSTPQIKPDNPAVTAFWHRYPEILELGAILLEMKIGEPLERFLDLKYTLRDIDDYFKKATNVFDRQKDHIFSVAYKNAIETCLRPNFKLSPGNGSSYDVRSMLFEHVVKPLQKEVMGRFPENFKPDQFDERAANYDLFGSELSRMLLFPPSQTTREIQAGRYESYANEGIDTGQQSFEDPSQGIISQETLKQTKTSRWKCRFKRLVEKHVDSHGPRLTVAILDTGINHHHIDLVEETRIKESLSFLGDGKNSVEDLDGHGTHVAGLLLELSSNVDVIISRVARTDHPESPTQVINALKHAIKRRVDIIAMSFGYLNPIKEIQVEIRAALDANIMIFAAASNDGINSPRAYPASEPGVFCIHSTTSEGQLSRFNPNVEGEINFAVVGEHLKSPWLGHEGYQYMSGTSVANPVAIAFAALMYGFVCKEMSKEQPMFHHQIRSHEGLQRVFKLMSCKKENYDVINPLSFFQAPLQAIKGRIIGILYR</sequence>
<keyword evidence="3 5" id="KW-0378">Hydrolase</keyword>